<organism evidence="1">
    <name type="scientific">Edaphobacter paludis</name>
    <dbReference type="NCBI Taxonomy" id="3035702"/>
    <lineage>
        <taxon>Bacteria</taxon>
        <taxon>Pseudomonadati</taxon>
        <taxon>Acidobacteriota</taxon>
        <taxon>Terriglobia</taxon>
        <taxon>Terriglobales</taxon>
        <taxon>Acidobacteriaceae</taxon>
        <taxon>Edaphobacter</taxon>
    </lineage>
</organism>
<evidence type="ECO:0000313" key="1">
    <source>
        <dbReference type="EMBL" id="XBH10403.1"/>
    </source>
</evidence>
<name>A0AAU7CY27_9BACT</name>
<dbReference type="RefSeq" id="WP_348267910.1">
    <property type="nucleotide sequence ID" value="NZ_CP121194.1"/>
</dbReference>
<accession>A0AAU7CY27</accession>
<proteinExistence type="predicted"/>
<reference evidence="1" key="1">
    <citation type="submission" date="2023-03" db="EMBL/GenBank/DDBJ databases">
        <title>Edaphobacter sp.</title>
        <authorList>
            <person name="Huber K.J."/>
            <person name="Papendorf J."/>
            <person name="Pilke C."/>
            <person name="Bunk B."/>
            <person name="Sproeer C."/>
            <person name="Pester M."/>
        </authorList>
    </citation>
    <scope>NUCLEOTIDE SEQUENCE</scope>
    <source>
        <strain evidence="1">DSM 109919</strain>
    </source>
</reference>
<dbReference type="EMBL" id="CP121194">
    <property type="protein sequence ID" value="XBH10403.1"/>
    <property type="molecule type" value="Genomic_DNA"/>
</dbReference>
<gene>
    <name evidence="1" type="ORF">P4G45_01390</name>
</gene>
<protein>
    <submittedName>
        <fullName evidence="1">Uncharacterized protein</fullName>
    </submittedName>
</protein>
<dbReference type="AlphaFoldDB" id="A0AAU7CY27"/>
<dbReference type="KEGG" id="epl:P4G45_01390"/>
<sequence>MEITAEKLNEAFDKSTLTFHDRAAALATFKQDRDIVANPEDGQLYAKYDAEVLPLDECFLRFGLHNRQLIDGRSAPRTVTKDQMTTREKISYITTHGADAFEKLATKPVETNEVKTRQDFMKLPLSEKTRRYKENPNAFVELPNAVSDQPHKGYVNHKALDKIKAIRPRSKKR</sequence>